<dbReference type="Proteomes" id="UP000275078">
    <property type="component" value="Unassembled WGS sequence"/>
</dbReference>
<keyword evidence="3" id="KW-1185">Reference proteome</keyword>
<reference evidence="2 3" key="1">
    <citation type="journal article" date="2018" name="Nat. Ecol. Evol.">
        <title>Pezizomycetes genomes reveal the molecular basis of ectomycorrhizal truffle lifestyle.</title>
        <authorList>
            <person name="Murat C."/>
            <person name="Payen T."/>
            <person name="Noel B."/>
            <person name="Kuo A."/>
            <person name="Morin E."/>
            <person name="Chen J."/>
            <person name="Kohler A."/>
            <person name="Krizsan K."/>
            <person name="Balestrini R."/>
            <person name="Da Silva C."/>
            <person name="Montanini B."/>
            <person name="Hainaut M."/>
            <person name="Levati E."/>
            <person name="Barry K.W."/>
            <person name="Belfiori B."/>
            <person name="Cichocki N."/>
            <person name="Clum A."/>
            <person name="Dockter R.B."/>
            <person name="Fauchery L."/>
            <person name="Guy J."/>
            <person name="Iotti M."/>
            <person name="Le Tacon F."/>
            <person name="Lindquist E.A."/>
            <person name="Lipzen A."/>
            <person name="Malagnac F."/>
            <person name="Mello A."/>
            <person name="Molinier V."/>
            <person name="Miyauchi S."/>
            <person name="Poulain J."/>
            <person name="Riccioni C."/>
            <person name="Rubini A."/>
            <person name="Sitrit Y."/>
            <person name="Splivallo R."/>
            <person name="Traeger S."/>
            <person name="Wang M."/>
            <person name="Zifcakova L."/>
            <person name="Wipf D."/>
            <person name="Zambonelli A."/>
            <person name="Paolocci F."/>
            <person name="Nowrousian M."/>
            <person name="Ottonello S."/>
            <person name="Baldrian P."/>
            <person name="Spatafora J.W."/>
            <person name="Henrissat B."/>
            <person name="Nagy L.G."/>
            <person name="Aury J.M."/>
            <person name="Wincker P."/>
            <person name="Grigoriev I.V."/>
            <person name="Bonfante P."/>
            <person name="Martin F.M."/>
        </authorList>
    </citation>
    <scope>NUCLEOTIDE SEQUENCE [LARGE SCALE GENOMIC DNA]</scope>
    <source>
        <strain evidence="2 3">RN42</strain>
    </source>
</reference>
<name>A0A3N4IL23_ASCIM</name>
<evidence type="ECO:0000313" key="2">
    <source>
        <dbReference type="EMBL" id="RPA86845.1"/>
    </source>
</evidence>
<organism evidence="2 3">
    <name type="scientific">Ascobolus immersus RN42</name>
    <dbReference type="NCBI Taxonomy" id="1160509"/>
    <lineage>
        <taxon>Eukaryota</taxon>
        <taxon>Fungi</taxon>
        <taxon>Dikarya</taxon>
        <taxon>Ascomycota</taxon>
        <taxon>Pezizomycotina</taxon>
        <taxon>Pezizomycetes</taxon>
        <taxon>Pezizales</taxon>
        <taxon>Ascobolaceae</taxon>
        <taxon>Ascobolus</taxon>
    </lineage>
</organism>
<feature type="compositionally biased region" description="Basic and acidic residues" evidence="1">
    <location>
        <begin position="156"/>
        <end position="168"/>
    </location>
</feature>
<proteinExistence type="predicted"/>
<dbReference type="EMBL" id="ML119648">
    <property type="protein sequence ID" value="RPA86845.1"/>
    <property type="molecule type" value="Genomic_DNA"/>
</dbReference>
<protein>
    <submittedName>
        <fullName evidence="2">Uncharacterized protein</fullName>
    </submittedName>
</protein>
<feature type="region of interest" description="Disordered" evidence="1">
    <location>
        <begin position="106"/>
        <end position="187"/>
    </location>
</feature>
<evidence type="ECO:0000256" key="1">
    <source>
        <dbReference type="SAM" id="MobiDB-lite"/>
    </source>
</evidence>
<sequence>MTRIVPGFPNLYPRRRAIAVSKADLKGGLKERQPEPALVGGKPLGRPENECIRVLSKWEVINLEAQREKEELQEAAPIKEEPVYDFETFLLTTGEPDREIKQEEVEIDLIHAPSEESSDEDTDEETENDLETEPDDVRQGKGKGRKAHAVGPMRTQRRDCAGKKDVLRCPRVQKAKKKGPNNKRERS</sequence>
<dbReference type="AlphaFoldDB" id="A0A3N4IL23"/>
<feature type="compositionally biased region" description="Acidic residues" evidence="1">
    <location>
        <begin position="116"/>
        <end position="134"/>
    </location>
</feature>
<feature type="compositionally biased region" description="Basic residues" evidence="1">
    <location>
        <begin position="171"/>
        <end position="181"/>
    </location>
</feature>
<gene>
    <name evidence="2" type="ORF">BJ508DRAFT_357924</name>
</gene>
<accession>A0A3N4IL23</accession>
<evidence type="ECO:0000313" key="3">
    <source>
        <dbReference type="Proteomes" id="UP000275078"/>
    </source>
</evidence>